<dbReference type="AlphaFoldDB" id="A0AAW9RTU5"/>
<sequence length="530" mass="59005">MNDAPPNHALVCGLLRDELEFRITLAQMLEARSDGLLDGIVVSTWFGEIDTIPGLRAELRRLEVSVVETEPPKHNLTGSTWAQHKAMLRGLQAIPDDAAVWKLRTDRTAHILRLFRPSLERGPQPTRRAGTVAPVFDRRVVAMAVVASVPFYAADFAFFGMKRDILKMIHFNGVYDSLFRGFGAEQRLWTHPFLEAFPRLSELYERVNILGLSTHVMRVVGEGRAIPECILYVLAFYWLNLFNNIEVIDRRTAATPHLTVRGVLGGEQCGAVRIGSVASRFTVRIATFNSQAALDRLVEGAFEDDSELGRSYRRILADLRSNGMDALPVWGEADVETLGEWQRQAPDAELLIRPSMISPAAGNRPAGDVPASILTGEKFRHMLVRESQAESLDEETLALVRETLGLVRTGKDTGKLYNMIATELLRSAGDDRAKKLLGAFFLLRAAERGDIEAAGRYGWLVYSGRLEVETRDDAMKWTGTAAVKENPLAQYTFSLMCRNGWLGDEQGQAADDWLAKAWSNGFTTEMLDAV</sequence>
<reference evidence="1 2" key="1">
    <citation type="submission" date="2024-02" db="EMBL/GenBank/DDBJ databases">
        <title>Genome analysis and characterization of Microbaculum marinisediminis sp. nov., isolated from marine sediment.</title>
        <authorList>
            <person name="Du Z.-J."/>
            <person name="Ye Y.-Q."/>
            <person name="Zhang Z.-R."/>
            <person name="Yuan S.-M."/>
            <person name="Zhang X.-Y."/>
        </authorList>
    </citation>
    <scope>NUCLEOTIDE SEQUENCE [LARGE SCALE GENOMIC DNA]</scope>
    <source>
        <strain evidence="1 2">SDUM1044001</strain>
    </source>
</reference>
<keyword evidence="2" id="KW-1185">Reference proteome</keyword>
<dbReference type="Proteomes" id="UP001378188">
    <property type="component" value="Unassembled WGS sequence"/>
</dbReference>
<comment type="caution">
    <text evidence="1">The sequence shown here is derived from an EMBL/GenBank/DDBJ whole genome shotgun (WGS) entry which is preliminary data.</text>
</comment>
<protein>
    <recommendedName>
        <fullName evidence="3">Sel1 repeat family protein</fullName>
    </recommendedName>
</protein>
<dbReference type="SUPFAM" id="SSF81901">
    <property type="entry name" value="HCP-like"/>
    <property type="match status" value="1"/>
</dbReference>
<gene>
    <name evidence="1" type="ORF">V3328_12940</name>
</gene>
<name>A0AAW9RTU5_9HYPH</name>
<dbReference type="RefSeq" id="WP_340330092.1">
    <property type="nucleotide sequence ID" value="NZ_JAZHOF010000005.1"/>
</dbReference>
<dbReference type="InterPro" id="IPR011990">
    <property type="entry name" value="TPR-like_helical_dom_sf"/>
</dbReference>
<evidence type="ECO:0000313" key="2">
    <source>
        <dbReference type="Proteomes" id="UP001378188"/>
    </source>
</evidence>
<proteinExistence type="predicted"/>
<accession>A0AAW9RTU5</accession>
<evidence type="ECO:0000313" key="1">
    <source>
        <dbReference type="EMBL" id="MEJ8572389.1"/>
    </source>
</evidence>
<dbReference type="Gene3D" id="1.25.40.10">
    <property type="entry name" value="Tetratricopeptide repeat domain"/>
    <property type="match status" value="1"/>
</dbReference>
<dbReference type="EMBL" id="JAZHOF010000005">
    <property type="protein sequence ID" value="MEJ8572389.1"/>
    <property type="molecule type" value="Genomic_DNA"/>
</dbReference>
<organism evidence="1 2">
    <name type="scientific">Microbaculum marinum</name>
    <dbReference type="NCBI Taxonomy" id="1764581"/>
    <lineage>
        <taxon>Bacteria</taxon>
        <taxon>Pseudomonadati</taxon>
        <taxon>Pseudomonadota</taxon>
        <taxon>Alphaproteobacteria</taxon>
        <taxon>Hyphomicrobiales</taxon>
        <taxon>Tepidamorphaceae</taxon>
        <taxon>Microbaculum</taxon>
    </lineage>
</organism>
<evidence type="ECO:0008006" key="3">
    <source>
        <dbReference type="Google" id="ProtNLM"/>
    </source>
</evidence>